<gene>
    <name evidence="1" type="ORF">HJG63_011225</name>
</gene>
<evidence type="ECO:0000313" key="2">
    <source>
        <dbReference type="Proteomes" id="UP000593571"/>
    </source>
</evidence>
<evidence type="ECO:0000313" key="1">
    <source>
        <dbReference type="EMBL" id="KAF6465840.1"/>
    </source>
</evidence>
<sequence>MPQTQVWQQCKGCLPPSLSHKASISGSYEAFYFAWIRSRPGMSPASSVILTCDLNLSEGQPYHLSNGDNSTQHISWGWNGWMNGPGYSSLKCPQGSLLHVVLGHLFGSLFPICLWRDPLCWRISGRGSNLTIFRRSSLTTSKLFEGKDLWPVFFFH</sequence>
<reference evidence="1 2" key="1">
    <citation type="journal article" date="2020" name="Nature">
        <title>Six reference-quality genomes reveal evolution of bat adaptations.</title>
        <authorList>
            <person name="Jebb D."/>
            <person name="Huang Z."/>
            <person name="Pippel M."/>
            <person name="Hughes G.M."/>
            <person name="Lavrichenko K."/>
            <person name="Devanna P."/>
            <person name="Winkler S."/>
            <person name="Jermiin L.S."/>
            <person name="Skirmuntt E.C."/>
            <person name="Katzourakis A."/>
            <person name="Burkitt-Gray L."/>
            <person name="Ray D.A."/>
            <person name="Sullivan K.A.M."/>
            <person name="Roscito J.G."/>
            <person name="Kirilenko B.M."/>
            <person name="Davalos L.M."/>
            <person name="Corthals A.P."/>
            <person name="Power M.L."/>
            <person name="Jones G."/>
            <person name="Ransome R.D."/>
            <person name="Dechmann D.K.N."/>
            <person name="Locatelli A.G."/>
            <person name="Puechmaille S.J."/>
            <person name="Fedrigo O."/>
            <person name="Jarvis E.D."/>
            <person name="Hiller M."/>
            <person name="Vernes S.C."/>
            <person name="Myers E.W."/>
            <person name="Teeling E.C."/>
        </authorList>
    </citation>
    <scope>NUCLEOTIDE SEQUENCE [LARGE SCALE GENOMIC DNA]</scope>
    <source>
        <strain evidence="1">MRouAeg1</strain>
        <tissue evidence="1">Muscle</tissue>
    </source>
</reference>
<dbReference type="EMBL" id="JACASE010000005">
    <property type="protein sequence ID" value="KAF6465840.1"/>
    <property type="molecule type" value="Genomic_DNA"/>
</dbReference>
<keyword evidence="2" id="KW-1185">Reference proteome</keyword>
<dbReference type="Proteomes" id="UP000593571">
    <property type="component" value="Unassembled WGS sequence"/>
</dbReference>
<accession>A0A7J8H160</accession>
<name>A0A7J8H160_ROUAE</name>
<comment type="caution">
    <text evidence="1">The sequence shown here is derived from an EMBL/GenBank/DDBJ whole genome shotgun (WGS) entry which is preliminary data.</text>
</comment>
<organism evidence="1 2">
    <name type="scientific">Rousettus aegyptiacus</name>
    <name type="common">Egyptian fruit bat</name>
    <name type="synonym">Pteropus aegyptiacus</name>
    <dbReference type="NCBI Taxonomy" id="9407"/>
    <lineage>
        <taxon>Eukaryota</taxon>
        <taxon>Metazoa</taxon>
        <taxon>Chordata</taxon>
        <taxon>Craniata</taxon>
        <taxon>Vertebrata</taxon>
        <taxon>Euteleostomi</taxon>
        <taxon>Mammalia</taxon>
        <taxon>Eutheria</taxon>
        <taxon>Laurasiatheria</taxon>
        <taxon>Chiroptera</taxon>
        <taxon>Yinpterochiroptera</taxon>
        <taxon>Pteropodoidea</taxon>
        <taxon>Pteropodidae</taxon>
        <taxon>Rousettinae</taxon>
        <taxon>Rousettus</taxon>
    </lineage>
</organism>
<dbReference type="AlphaFoldDB" id="A0A7J8H160"/>
<proteinExistence type="predicted"/>
<protein>
    <submittedName>
        <fullName evidence="1">Uncharacterized protein</fullName>
    </submittedName>
</protein>